<proteinExistence type="predicted"/>
<gene>
    <name evidence="1" type="ORF">EW142_01260</name>
</gene>
<dbReference type="AlphaFoldDB" id="A0A4Q8QDJ6"/>
<organism evidence="1 2">
    <name type="scientific">Flagellimonas allohymeniacidonis</name>
    <dbReference type="NCBI Taxonomy" id="2517819"/>
    <lineage>
        <taxon>Bacteria</taxon>
        <taxon>Pseudomonadati</taxon>
        <taxon>Bacteroidota</taxon>
        <taxon>Flavobacteriia</taxon>
        <taxon>Flavobacteriales</taxon>
        <taxon>Flavobacteriaceae</taxon>
        <taxon>Flagellimonas</taxon>
    </lineage>
</organism>
<comment type="caution">
    <text evidence="1">The sequence shown here is derived from an EMBL/GenBank/DDBJ whole genome shotgun (WGS) entry which is preliminary data.</text>
</comment>
<evidence type="ECO:0000313" key="1">
    <source>
        <dbReference type="EMBL" id="TAI48461.1"/>
    </source>
</evidence>
<reference evidence="1 2" key="1">
    <citation type="submission" date="2019-02" db="EMBL/GenBank/DDBJ databases">
        <title>Draft genome sequence of Muricauda sp. 176CP4-71.</title>
        <authorList>
            <person name="Park J.-S."/>
        </authorList>
    </citation>
    <scope>NUCLEOTIDE SEQUENCE [LARGE SCALE GENOMIC DNA]</scope>
    <source>
        <strain evidence="1 2">176CP4-71</strain>
    </source>
</reference>
<evidence type="ECO:0000313" key="2">
    <source>
        <dbReference type="Proteomes" id="UP000291981"/>
    </source>
</evidence>
<dbReference type="RefSeq" id="WP_130608527.1">
    <property type="nucleotide sequence ID" value="NZ_SGIU01000001.1"/>
</dbReference>
<protein>
    <submittedName>
        <fullName evidence="1">Uncharacterized protein</fullName>
    </submittedName>
</protein>
<keyword evidence="2" id="KW-1185">Reference proteome</keyword>
<name>A0A4Q8QDJ6_9FLAO</name>
<sequence length="149" mass="16908">MEVWAFFVSIFSLLVAGLAFAEARSANRIALDANKANIKMFKRQGIIELHFAWTDINEIDPENLISPHVVKAINALSLTSSLWNHDALEKAVIYQSYWNNFKQLYETLVDLDKSPPGKSEKCSELITEDIRRAYNSMNSTDLSKVISKL</sequence>
<accession>A0A4Q8QDJ6</accession>
<dbReference type="OrthoDB" id="1445612at2"/>
<dbReference type="EMBL" id="SGIU01000001">
    <property type="protein sequence ID" value="TAI48461.1"/>
    <property type="molecule type" value="Genomic_DNA"/>
</dbReference>
<dbReference type="Proteomes" id="UP000291981">
    <property type="component" value="Unassembled WGS sequence"/>
</dbReference>